<dbReference type="PANTHER" id="PTHR43080">
    <property type="entry name" value="CBS DOMAIN-CONTAINING PROTEIN CBSX3, MITOCHONDRIAL"/>
    <property type="match status" value="1"/>
</dbReference>
<feature type="domain" description="CBS" evidence="3">
    <location>
        <begin position="163"/>
        <end position="223"/>
    </location>
</feature>
<dbReference type="EMBL" id="AEBR01000059">
    <property type="protein sequence ID" value="EFM82601.1"/>
    <property type="molecule type" value="Genomic_DNA"/>
</dbReference>
<evidence type="ECO:0000256" key="2">
    <source>
        <dbReference type="PROSITE-ProRule" id="PRU00703"/>
    </source>
</evidence>
<evidence type="ECO:0000313" key="5">
    <source>
        <dbReference type="Proteomes" id="UP000004846"/>
    </source>
</evidence>
<protein>
    <submittedName>
        <fullName evidence="4">CBS domain protein</fullName>
    </submittedName>
</protein>
<dbReference type="InterPro" id="IPR000644">
    <property type="entry name" value="CBS_dom"/>
</dbReference>
<evidence type="ECO:0000259" key="3">
    <source>
        <dbReference type="PROSITE" id="PS51371"/>
    </source>
</evidence>
<dbReference type="HOGENOM" id="CLU_090663_0_0_9"/>
<dbReference type="InterPro" id="IPR036390">
    <property type="entry name" value="WH_DNA-bd_sf"/>
</dbReference>
<dbReference type="CDD" id="cd04617">
    <property type="entry name" value="CBS_pair_CcpN"/>
    <property type="match status" value="1"/>
</dbReference>
<dbReference type="InterPro" id="IPR046342">
    <property type="entry name" value="CBS_dom_sf"/>
</dbReference>
<dbReference type="InterPro" id="IPR051257">
    <property type="entry name" value="Diverse_CBS-Domain"/>
</dbReference>
<feature type="domain" description="CBS" evidence="3">
    <location>
        <begin position="99"/>
        <end position="156"/>
    </location>
</feature>
<dbReference type="InterPro" id="IPR036388">
    <property type="entry name" value="WH-like_DNA-bd_sf"/>
</dbReference>
<dbReference type="Pfam" id="PF08279">
    <property type="entry name" value="HTH_11"/>
    <property type="match status" value="1"/>
</dbReference>
<dbReference type="SUPFAM" id="SSF54631">
    <property type="entry name" value="CBS-domain pair"/>
    <property type="match status" value="1"/>
</dbReference>
<dbReference type="AlphaFoldDB" id="A0A125W5L9"/>
<dbReference type="Proteomes" id="UP000004846">
    <property type="component" value="Unassembled WGS sequence"/>
</dbReference>
<dbReference type="PANTHER" id="PTHR43080:SF2">
    <property type="entry name" value="CBS DOMAIN-CONTAINING PROTEIN"/>
    <property type="match status" value="1"/>
</dbReference>
<dbReference type="SUPFAM" id="SSF46785">
    <property type="entry name" value="Winged helix' DNA-binding domain"/>
    <property type="match status" value="1"/>
</dbReference>
<accession>A0A125W5L9</accession>
<dbReference type="Gene3D" id="3.10.580.10">
    <property type="entry name" value="CBS-domain"/>
    <property type="match status" value="1"/>
</dbReference>
<dbReference type="SMART" id="SM00116">
    <property type="entry name" value="CBS"/>
    <property type="match status" value="2"/>
</dbReference>
<gene>
    <name evidence="4" type="ORF">HMPREF9498_01780</name>
</gene>
<dbReference type="PROSITE" id="PS51371">
    <property type="entry name" value="CBS"/>
    <property type="match status" value="2"/>
</dbReference>
<organism evidence="4 5">
    <name type="scientific">Enterococcus faecalis TX4248</name>
    <dbReference type="NCBI Taxonomy" id="749495"/>
    <lineage>
        <taxon>Bacteria</taxon>
        <taxon>Bacillati</taxon>
        <taxon>Bacillota</taxon>
        <taxon>Bacilli</taxon>
        <taxon>Lactobacillales</taxon>
        <taxon>Enterococcaceae</taxon>
        <taxon>Enterococcus</taxon>
    </lineage>
</organism>
<dbReference type="InterPro" id="IPR013196">
    <property type="entry name" value="HTH_11"/>
</dbReference>
<comment type="caution">
    <text evidence="4">The sequence shown here is derived from an EMBL/GenBank/DDBJ whole genome shotgun (WGS) entry which is preliminary data.</text>
</comment>
<proteinExistence type="predicted"/>
<keyword evidence="1 2" id="KW-0129">CBS domain</keyword>
<evidence type="ECO:0000256" key="1">
    <source>
        <dbReference type="ARBA" id="ARBA00023122"/>
    </source>
</evidence>
<dbReference type="InterPro" id="IPR016842">
    <property type="entry name" value="UCP026546_HTH-CBS"/>
</dbReference>
<dbReference type="Pfam" id="PF00571">
    <property type="entry name" value="CBS"/>
    <property type="match status" value="2"/>
</dbReference>
<dbReference type="PIRSF" id="PIRSF026546">
    <property type="entry name" value="UCP026546_CBS_YqzB"/>
    <property type="match status" value="1"/>
</dbReference>
<sequence length="228" mass="25563">MCIIVSECTICLRGIEEEMMKLSKRQEQIIAVVKEHQPVSGERISDILAVSRATLRSDLSFLTLSGILKASPKVGYTYESDNMEAFFFFDVFQTKVQEIMSPPLMVAQDTSIRDAITNLFMYDVGSLYVMDEAKELLGVLSRKDLLRASLNTNIDGTPVAVCMTRVPHVKTCTPEFTILEAADTLQKYEVDSLPVVEKENPKKVIGKITKTKILTYITQQAKEAAQNR</sequence>
<name>A0A125W5L9_ENTFL</name>
<dbReference type="Gene3D" id="1.10.10.10">
    <property type="entry name" value="Winged helix-like DNA-binding domain superfamily/Winged helix DNA-binding domain"/>
    <property type="match status" value="1"/>
</dbReference>
<reference evidence="4 5" key="1">
    <citation type="submission" date="2010-07" db="EMBL/GenBank/DDBJ databases">
        <authorList>
            <person name="Sid Ahmed O."/>
        </authorList>
    </citation>
    <scope>NUCLEOTIDE SEQUENCE [LARGE SCALE GENOMIC DNA]</scope>
    <source>
        <strain evidence="4 5">TX4248</strain>
    </source>
</reference>
<evidence type="ECO:0000313" key="4">
    <source>
        <dbReference type="EMBL" id="EFM82601.1"/>
    </source>
</evidence>